<dbReference type="Pfam" id="PF25681">
    <property type="entry name" value="Phage_TTP_17"/>
    <property type="match status" value="1"/>
</dbReference>
<dbReference type="GO" id="GO:0005509">
    <property type="term" value="F:calcium ion binding"/>
    <property type="evidence" value="ECO:0007669"/>
    <property type="project" value="InterPro"/>
</dbReference>
<dbReference type="PANTHER" id="PTHR37494:SF1">
    <property type="entry name" value="STAPHYLOCOCCUS AUREUS SURFACE PROTEIN A"/>
    <property type="match status" value="1"/>
</dbReference>
<dbReference type="Proteomes" id="UP000241411">
    <property type="component" value="Segment"/>
</dbReference>
<evidence type="ECO:0000313" key="2">
    <source>
        <dbReference type="Proteomes" id="UP000241411"/>
    </source>
</evidence>
<reference evidence="1 2" key="1">
    <citation type="submission" date="2018-01" db="EMBL/GenBank/DDBJ databases">
        <authorList>
            <person name="Farren J.M."/>
            <person name="Htoo L.P."/>
            <person name="Johnson E.S."/>
            <person name="Williams B.R."/>
            <person name="Bonilla J.A."/>
            <person name="Klyczek K."/>
            <person name="Garlena R.A."/>
            <person name="Russell D.A."/>
            <person name="Pope W.H."/>
            <person name="Jacobs-Sera D."/>
            <person name="Hendrix R.W."/>
            <person name="Hatfull G.F."/>
        </authorList>
    </citation>
    <scope>NUCLEOTIDE SEQUENCE [LARGE SCALE GENOMIC DNA]</scope>
</reference>
<accession>A0A2K9VES3</accession>
<dbReference type="EMBL" id="MG770215">
    <property type="protein sequence ID" value="AUV60719.1"/>
    <property type="molecule type" value="Genomic_DNA"/>
</dbReference>
<dbReference type="InterPro" id="IPR015919">
    <property type="entry name" value="Cadherin-like_sf"/>
</dbReference>
<keyword evidence="2" id="KW-1185">Reference proteome</keyword>
<dbReference type="GO" id="GO:0016020">
    <property type="term" value="C:membrane"/>
    <property type="evidence" value="ECO:0007669"/>
    <property type="project" value="InterPro"/>
</dbReference>
<dbReference type="PANTHER" id="PTHR37494">
    <property type="entry name" value="HEMAGGLUTININ"/>
    <property type="match status" value="1"/>
</dbReference>
<dbReference type="SUPFAM" id="SSF49313">
    <property type="entry name" value="Cadherin-like"/>
    <property type="match status" value="1"/>
</dbReference>
<protein>
    <submittedName>
        <fullName evidence="1">Major tail protein</fullName>
    </submittedName>
</protein>
<sequence length="281" mass="29640">MASKVENVFAAMPRATGALLRGKKGGGQLPTSAKTDITAAEYQWLVDQGYIGEDGFTQSESRDTDKKKAFGGKVVKVLQTDYSLTIQFAFLESINAEVLKSIYGESNVEVREDGEIVVHKNSKQSPHASWVIDVYDGDALNRSTIADGQITEIDDIVKVHSDTIMYTVTMECFEDENGDNMVEYFAVAGAEAALTVSTATLVPGTEDAAYNATLAAVGGEGTKTWTVTTGALPAGVTLSSAGVLSGTPTESGSFNFTVKVTDSDDPPAEATKALTLVVNAA</sequence>
<dbReference type="Pfam" id="PF05345">
    <property type="entry name" value="He_PIG"/>
    <property type="match status" value="1"/>
</dbReference>
<evidence type="ECO:0000313" key="1">
    <source>
        <dbReference type="EMBL" id="AUV60719.1"/>
    </source>
</evidence>
<dbReference type="Gene3D" id="2.60.40.10">
    <property type="entry name" value="Immunoglobulins"/>
    <property type="match status" value="1"/>
</dbReference>
<dbReference type="InterPro" id="IPR013783">
    <property type="entry name" value="Ig-like_fold"/>
</dbReference>
<organism evidence="1 2">
    <name type="scientific">Gordonia phage Troje</name>
    <dbReference type="NCBI Taxonomy" id="2079282"/>
    <lineage>
        <taxon>Viruses</taxon>
        <taxon>Duplodnaviria</taxon>
        <taxon>Heunggongvirae</taxon>
        <taxon>Uroviricota</taxon>
        <taxon>Caudoviricetes</taxon>
        <taxon>Emalynvirus</taxon>
        <taxon>Emalynvirus troje</taxon>
    </lineage>
</organism>
<gene>
    <name evidence="1" type="ORF">SEA_TROJE_13</name>
</gene>
<dbReference type="InterPro" id="IPR058154">
    <property type="entry name" value="Bxb1_TTP-like"/>
</dbReference>
<name>A0A2K9VES3_9CAUD</name>
<proteinExistence type="predicted"/>
<dbReference type="OrthoDB" id="6991at10239"/>